<gene>
    <name evidence="1" type="ORF">MCC93_19400</name>
</gene>
<reference evidence="1 2" key="1">
    <citation type="submission" date="2014-12" db="EMBL/GenBank/DDBJ databases">
        <title>Genome sequence of Morococcus cerebrosus.</title>
        <authorList>
            <person name="Shin S.-K."/>
            <person name="Yi H."/>
        </authorList>
    </citation>
    <scope>NUCLEOTIDE SEQUENCE [LARGE SCALE GENOMIC DNA]</scope>
    <source>
        <strain evidence="1 2">CIP 81.93</strain>
    </source>
</reference>
<evidence type="ECO:0000313" key="1">
    <source>
        <dbReference type="EMBL" id="KIC06642.1"/>
    </source>
</evidence>
<evidence type="ECO:0000313" key="2">
    <source>
        <dbReference type="Proteomes" id="UP000031390"/>
    </source>
</evidence>
<organism evidence="1 2">
    <name type="scientific">Morococcus cerebrosus</name>
    <dbReference type="NCBI Taxonomy" id="1056807"/>
    <lineage>
        <taxon>Bacteria</taxon>
        <taxon>Pseudomonadati</taxon>
        <taxon>Pseudomonadota</taxon>
        <taxon>Betaproteobacteria</taxon>
        <taxon>Neisseriales</taxon>
        <taxon>Neisseriaceae</taxon>
        <taxon>Morococcus</taxon>
    </lineage>
</organism>
<dbReference type="AlphaFoldDB" id="A0A0C1GXT7"/>
<sequence length="55" mass="6423">MKNSWFIPLNYQLQSLRPSDGSNDEKIIESKYQIFILCEHTNLIDYSSDENLTIG</sequence>
<protein>
    <submittedName>
        <fullName evidence="1">Uncharacterized protein</fullName>
    </submittedName>
</protein>
<proteinExistence type="predicted"/>
<dbReference type="Proteomes" id="UP000031390">
    <property type="component" value="Unassembled WGS sequence"/>
</dbReference>
<comment type="caution">
    <text evidence="1">The sequence shown here is derived from an EMBL/GenBank/DDBJ whole genome shotgun (WGS) entry which is preliminary data.</text>
</comment>
<accession>A0A0C1GXT7</accession>
<name>A0A0C1GXT7_9NEIS</name>
<dbReference type="EMBL" id="JUFZ01000092">
    <property type="protein sequence ID" value="KIC06642.1"/>
    <property type="molecule type" value="Genomic_DNA"/>
</dbReference>